<evidence type="ECO:0000256" key="10">
    <source>
        <dbReference type="ARBA" id="ARBA00048540"/>
    </source>
</evidence>
<dbReference type="GO" id="GO:0016740">
    <property type="term" value="F:transferase activity"/>
    <property type="evidence" value="ECO:0007669"/>
    <property type="project" value="UniProtKB-KW"/>
</dbReference>
<dbReference type="InterPro" id="IPR024932">
    <property type="entry name" value="ApbE"/>
</dbReference>
<evidence type="ECO:0000256" key="11">
    <source>
        <dbReference type="SAM" id="MobiDB-lite"/>
    </source>
</evidence>
<organism evidence="12 13">
    <name type="scientific">Chara braunii</name>
    <name type="common">Braun's stonewort</name>
    <dbReference type="NCBI Taxonomy" id="69332"/>
    <lineage>
        <taxon>Eukaryota</taxon>
        <taxon>Viridiplantae</taxon>
        <taxon>Streptophyta</taxon>
        <taxon>Charophyceae</taxon>
        <taxon>Charales</taxon>
        <taxon>Characeae</taxon>
        <taxon>Chara</taxon>
    </lineage>
</organism>
<dbReference type="Gramene" id="GBG60740">
    <property type="protein sequence ID" value="GBG60740"/>
    <property type="gene ID" value="CBR_g12478"/>
</dbReference>
<evidence type="ECO:0000256" key="7">
    <source>
        <dbReference type="ARBA" id="ARBA00022827"/>
    </source>
</evidence>
<dbReference type="Proteomes" id="UP000265515">
    <property type="component" value="Unassembled WGS sequence"/>
</dbReference>
<dbReference type="InterPro" id="IPR003374">
    <property type="entry name" value="ApbE-like_sf"/>
</dbReference>
<keyword evidence="4" id="KW-0285">Flavoprotein</keyword>
<accession>A0A388JSI1</accession>
<dbReference type="AlphaFoldDB" id="A0A388JSI1"/>
<evidence type="ECO:0000256" key="8">
    <source>
        <dbReference type="ARBA" id="ARBA00022842"/>
    </source>
</evidence>
<evidence type="ECO:0000313" key="13">
    <source>
        <dbReference type="Proteomes" id="UP000265515"/>
    </source>
</evidence>
<evidence type="ECO:0000256" key="5">
    <source>
        <dbReference type="ARBA" id="ARBA00022679"/>
    </source>
</evidence>
<keyword evidence="7" id="KW-0274">FAD</keyword>
<dbReference type="EC" id="2.7.1.180" evidence="2"/>
<comment type="cofactor">
    <cofactor evidence="1">
        <name>Mg(2+)</name>
        <dbReference type="ChEBI" id="CHEBI:18420"/>
    </cofactor>
</comment>
<evidence type="ECO:0000256" key="4">
    <source>
        <dbReference type="ARBA" id="ARBA00022630"/>
    </source>
</evidence>
<protein>
    <recommendedName>
        <fullName evidence="3">FAD:protein FMN transferase</fullName>
        <ecNumber evidence="2">2.7.1.180</ecNumber>
    </recommendedName>
    <alternativeName>
        <fullName evidence="9">Flavin transferase</fullName>
    </alternativeName>
</protein>
<evidence type="ECO:0000313" key="12">
    <source>
        <dbReference type="EMBL" id="GBG60740.1"/>
    </source>
</evidence>
<keyword evidence="13" id="KW-1185">Reference proteome</keyword>
<reference evidence="12 13" key="1">
    <citation type="journal article" date="2018" name="Cell">
        <title>The Chara Genome: Secondary Complexity and Implications for Plant Terrestrialization.</title>
        <authorList>
            <person name="Nishiyama T."/>
            <person name="Sakayama H."/>
            <person name="Vries J.D."/>
            <person name="Buschmann H."/>
            <person name="Saint-Marcoux D."/>
            <person name="Ullrich K.K."/>
            <person name="Haas F.B."/>
            <person name="Vanderstraeten L."/>
            <person name="Becker D."/>
            <person name="Lang D."/>
            <person name="Vosolsobe S."/>
            <person name="Rombauts S."/>
            <person name="Wilhelmsson P.K.I."/>
            <person name="Janitza P."/>
            <person name="Kern R."/>
            <person name="Heyl A."/>
            <person name="Rumpler F."/>
            <person name="Villalobos L.I.A.C."/>
            <person name="Clay J.M."/>
            <person name="Skokan R."/>
            <person name="Toyoda A."/>
            <person name="Suzuki Y."/>
            <person name="Kagoshima H."/>
            <person name="Schijlen E."/>
            <person name="Tajeshwar N."/>
            <person name="Catarino B."/>
            <person name="Hetherington A.J."/>
            <person name="Saltykova A."/>
            <person name="Bonnot C."/>
            <person name="Breuninger H."/>
            <person name="Symeonidi A."/>
            <person name="Radhakrishnan G.V."/>
            <person name="Van Nieuwerburgh F."/>
            <person name="Deforce D."/>
            <person name="Chang C."/>
            <person name="Karol K.G."/>
            <person name="Hedrich R."/>
            <person name="Ulvskov P."/>
            <person name="Glockner G."/>
            <person name="Delwiche C.F."/>
            <person name="Petrasek J."/>
            <person name="Van de Peer Y."/>
            <person name="Friml J."/>
            <person name="Beilby M."/>
            <person name="Dolan L."/>
            <person name="Kohara Y."/>
            <person name="Sugano S."/>
            <person name="Fujiyama A."/>
            <person name="Delaux P.-M."/>
            <person name="Quint M."/>
            <person name="TheiBen G."/>
            <person name="Hagemann M."/>
            <person name="Harholt J."/>
            <person name="Dunand C."/>
            <person name="Zachgo S."/>
            <person name="Langdale J."/>
            <person name="Maumus F."/>
            <person name="Straeten D.V.D."/>
            <person name="Gould S.B."/>
            <person name="Rensing S.A."/>
        </authorList>
    </citation>
    <scope>NUCLEOTIDE SEQUENCE [LARGE SCALE GENOMIC DNA]</scope>
    <source>
        <strain evidence="12 13">S276</strain>
    </source>
</reference>
<evidence type="ECO:0000256" key="9">
    <source>
        <dbReference type="ARBA" id="ARBA00031306"/>
    </source>
</evidence>
<evidence type="ECO:0000256" key="6">
    <source>
        <dbReference type="ARBA" id="ARBA00022723"/>
    </source>
</evidence>
<dbReference type="Pfam" id="PF02424">
    <property type="entry name" value="ApbE"/>
    <property type="match status" value="2"/>
</dbReference>
<dbReference type="Gene3D" id="3.10.520.10">
    <property type="entry name" value="ApbE-like domains"/>
    <property type="match status" value="2"/>
</dbReference>
<keyword evidence="6" id="KW-0479">Metal-binding</keyword>
<proteinExistence type="predicted"/>
<evidence type="ECO:0000256" key="2">
    <source>
        <dbReference type="ARBA" id="ARBA00011955"/>
    </source>
</evidence>
<feature type="region of interest" description="Disordered" evidence="11">
    <location>
        <begin position="316"/>
        <end position="337"/>
    </location>
</feature>
<dbReference type="PANTHER" id="PTHR30040:SF2">
    <property type="entry name" value="FAD:PROTEIN FMN TRANSFERASE"/>
    <property type="match status" value="1"/>
</dbReference>
<sequence length="470" mass="51026">MGVQSAAFAAASLEKLSIETLNLDMHSTTERIPTPTASIVRPRSHYLFEGVRMTLAYRVWVAAEWRFADADIREITEAIDEGFNVVDCGYNCYNPTSEIAAINRANVNQTVELSREMGMFLCGPVKHAVHWSDGLYDPTVLPLLQLWKFRVSQGEEPSDQEIERLKRLVGFEKLNFGGNVANPHEGGVTITKTVRGMQLDLCGIAKGLAVDIIVNRLNALGHSNVYVDWGGDIRSTGSHSFRPWLAALAHPKSLDPDVEQFARQPIEQSSNPNRPTKVTLQAKGSSPLSVPCAVQARLQNPEGELSHRAIRPCNAGAANGLPASPTERDVHSTTAGGGKIHGEKYAGYVRINDLSMATSGDYENVWLTYKKVAQEAPPEKRVYCGIVMPTTGKCIEPGQGTVASVSVMTRHCSYADGVATAALAQGDAQKSRAWLDDVILKSDGEVVGYCIITRGAGDVITSPGFRSFMV</sequence>
<dbReference type="PANTHER" id="PTHR30040">
    <property type="entry name" value="THIAMINE BIOSYNTHESIS LIPOPROTEIN APBE"/>
    <property type="match status" value="1"/>
</dbReference>
<comment type="caution">
    <text evidence="12">The sequence shown here is derived from an EMBL/GenBank/DDBJ whole genome shotgun (WGS) entry which is preliminary data.</text>
</comment>
<gene>
    <name evidence="12" type="ORF">CBR_g12478</name>
</gene>
<keyword evidence="5" id="KW-0808">Transferase</keyword>
<dbReference type="GO" id="GO:0046872">
    <property type="term" value="F:metal ion binding"/>
    <property type="evidence" value="ECO:0007669"/>
    <property type="project" value="UniProtKB-KW"/>
</dbReference>
<comment type="catalytic activity">
    <reaction evidence="10">
        <text>L-threonyl-[protein] + FAD = FMN-L-threonyl-[protein] + AMP + H(+)</text>
        <dbReference type="Rhea" id="RHEA:36847"/>
        <dbReference type="Rhea" id="RHEA-COMP:11060"/>
        <dbReference type="Rhea" id="RHEA-COMP:11061"/>
        <dbReference type="ChEBI" id="CHEBI:15378"/>
        <dbReference type="ChEBI" id="CHEBI:30013"/>
        <dbReference type="ChEBI" id="CHEBI:57692"/>
        <dbReference type="ChEBI" id="CHEBI:74257"/>
        <dbReference type="ChEBI" id="CHEBI:456215"/>
        <dbReference type="EC" id="2.7.1.180"/>
    </reaction>
</comment>
<evidence type="ECO:0000256" key="1">
    <source>
        <dbReference type="ARBA" id="ARBA00001946"/>
    </source>
</evidence>
<evidence type="ECO:0000256" key="3">
    <source>
        <dbReference type="ARBA" id="ARBA00016337"/>
    </source>
</evidence>
<keyword evidence="8" id="KW-0460">Magnesium</keyword>
<dbReference type="STRING" id="69332.A0A388JSI1"/>
<name>A0A388JSI1_CHABU</name>
<dbReference type="SUPFAM" id="SSF143631">
    <property type="entry name" value="ApbE-like"/>
    <property type="match status" value="2"/>
</dbReference>
<dbReference type="OrthoDB" id="5985at2759"/>
<dbReference type="EMBL" id="BFEA01000014">
    <property type="protein sequence ID" value="GBG60740.1"/>
    <property type="molecule type" value="Genomic_DNA"/>
</dbReference>